<dbReference type="InterPro" id="IPR006016">
    <property type="entry name" value="UspA"/>
</dbReference>
<dbReference type="EMBL" id="JACCFI010000001">
    <property type="protein sequence ID" value="NYG19266.1"/>
    <property type="molecule type" value="Genomic_DNA"/>
</dbReference>
<comment type="caution">
    <text evidence="2">The sequence shown here is derived from an EMBL/GenBank/DDBJ whole genome shotgun (WGS) entry which is preliminary data.</text>
</comment>
<dbReference type="Gene3D" id="3.40.50.620">
    <property type="entry name" value="HUPs"/>
    <property type="match status" value="1"/>
</dbReference>
<evidence type="ECO:0000313" key="2">
    <source>
        <dbReference type="EMBL" id="NYG19266.1"/>
    </source>
</evidence>
<proteinExistence type="predicted"/>
<dbReference type="CDD" id="cd00293">
    <property type="entry name" value="USP-like"/>
    <property type="match status" value="1"/>
</dbReference>
<gene>
    <name evidence="2" type="ORF">BJY17_000013</name>
</gene>
<accession>A0A852WMS9</accession>
<evidence type="ECO:0000259" key="1">
    <source>
        <dbReference type="Pfam" id="PF00582"/>
    </source>
</evidence>
<dbReference type="InterPro" id="IPR014729">
    <property type="entry name" value="Rossmann-like_a/b/a_fold"/>
</dbReference>
<organism evidence="2 3">
    <name type="scientific">Agromyces hippuratus</name>
    <dbReference type="NCBI Taxonomy" id="286438"/>
    <lineage>
        <taxon>Bacteria</taxon>
        <taxon>Bacillati</taxon>
        <taxon>Actinomycetota</taxon>
        <taxon>Actinomycetes</taxon>
        <taxon>Micrococcales</taxon>
        <taxon>Microbacteriaceae</taxon>
        <taxon>Agromyces</taxon>
    </lineage>
</organism>
<dbReference type="SUPFAM" id="SSF52402">
    <property type="entry name" value="Adenine nucleotide alpha hydrolases-like"/>
    <property type="match status" value="1"/>
</dbReference>
<sequence>MSESATHLEDGPIVVGIKPGLPSRIIETAERTAGSMGCEVIFAYVELNSALVELDPTEPRLNESLDPEIDDEMAGVSAALSDMLTAALAGTRVQWSFRVLAGDPASALSRLAADVGSRMLVVGTRRHGPIHRVEAFFAGSVAKSLAMGQSRPVLLVPLNRDAD</sequence>
<feature type="domain" description="UspA" evidence="1">
    <location>
        <begin position="13"/>
        <end position="157"/>
    </location>
</feature>
<evidence type="ECO:0000313" key="3">
    <source>
        <dbReference type="Proteomes" id="UP000549066"/>
    </source>
</evidence>
<keyword evidence="3" id="KW-1185">Reference proteome</keyword>
<dbReference type="Proteomes" id="UP000549066">
    <property type="component" value="Unassembled WGS sequence"/>
</dbReference>
<dbReference type="RefSeq" id="WP_179549571.1">
    <property type="nucleotide sequence ID" value="NZ_JACCFI010000001.1"/>
</dbReference>
<name>A0A852WMS9_9MICO</name>
<dbReference type="Pfam" id="PF00582">
    <property type="entry name" value="Usp"/>
    <property type="match status" value="1"/>
</dbReference>
<reference evidence="2 3" key="1">
    <citation type="submission" date="2020-07" db="EMBL/GenBank/DDBJ databases">
        <title>Sequencing the genomes of 1000 actinobacteria strains.</title>
        <authorList>
            <person name="Klenk H.-P."/>
        </authorList>
    </citation>
    <scope>NUCLEOTIDE SEQUENCE [LARGE SCALE GENOMIC DNA]</scope>
    <source>
        <strain evidence="2 3">DSM 8598</strain>
    </source>
</reference>
<dbReference type="AlphaFoldDB" id="A0A852WMS9"/>
<protein>
    <submittedName>
        <fullName evidence="2">Nucleotide-binding universal stress UspA family protein</fullName>
    </submittedName>
</protein>